<name>A0A1J4JLT0_9EUKA</name>
<feature type="transmembrane region" description="Helical" evidence="8">
    <location>
        <begin position="47"/>
        <end position="72"/>
    </location>
</feature>
<protein>
    <recommendedName>
        <fullName evidence="8">Palmitoyltransferase</fullName>
        <ecNumber evidence="8">2.3.1.225</ecNumber>
    </recommendedName>
</protein>
<evidence type="ECO:0000256" key="4">
    <source>
        <dbReference type="ARBA" id="ARBA00022989"/>
    </source>
</evidence>
<comment type="caution">
    <text evidence="10">The sequence shown here is derived from an EMBL/GenBank/DDBJ whole genome shotgun (WGS) entry which is preliminary data.</text>
</comment>
<evidence type="ECO:0000256" key="1">
    <source>
        <dbReference type="ARBA" id="ARBA00004141"/>
    </source>
</evidence>
<dbReference type="Proteomes" id="UP000179807">
    <property type="component" value="Unassembled WGS sequence"/>
</dbReference>
<evidence type="ECO:0000256" key="8">
    <source>
        <dbReference type="RuleBase" id="RU079119"/>
    </source>
</evidence>
<dbReference type="InterPro" id="IPR001594">
    <property type="entry name" value="Palmitoyltrfase_DHHC"/>
</dbReference>
<feature type="domain" description="Palmitoyltransferase DHHC" evidence="9">
    <location>
        <begin position="104"/>
        <end position="216"/>
    </location>
</feature>
<dbReference type="PROSITE" id="PS50216">
    <property type="entry name" value="DHHC"/>
    <property type="match status" value="1"/>
</dbReference>
<evidence type="ECO:0000256" key="2">
    <source>
        <dbReference type="ARBA" id="ARBA00022679"/>
    </source>
</evidence>
<dbReference type="EMBL" id="MLAK01001050">
    <property type="protein sequence ID" value="OHS98507.1"/>
    <property type="molecule type" value="Genomic_DNA"/>
</dbReference>
<evidence type="ECO:0000313" key="10">
    <source>
        <dbReference type="EMBL" id="OHS98507.1"/>
    </source>
</evidence>
<dbReference type="GO" id="GO:0016020">
    <property type="term" value="C:membrane"/>
    <property type="evidence" value="ECO:0007669"/>
    <property type="project" value="UniProtKB-SubCell"/>
</dbReference>
<feature type="transmembrane region" description="Helical" evidence="8">
    <location>
        <begin position="177"/>
        <end position="195"/>
    </location>
</feature>
<dbReference type="AlphaFoldDB" id="A0A1J4JLT0"/>
<sequence>MSKSSIYYSIRKSIGLMTILTIIVLIDPVFMYVCFKSIYQESECFPFYFSLFMSTGQSLSGIMTVLSTLITIFIDPGSIEYAISPIFSSPFYYLSPDNRRFLPKCPTCGLPRVPRTHHCSRTGKCYIKMDHFCSFFGIVVALRNHRPFIVTLTWLAINLILTITSSTFAIFYSENQFWCIAYLISCFSILILISHDISFQYEGIRHNVTHIERMQHDYSYNLGEEANLADFYGNAMFRRLIPKPGSITEYRWGKSEVKFKEVV</sequence>
<dbReference type="EC" id="2.3.1.225" evidence="8"/>
<proteinExistence type="inferred from homology"/>
<evidence type="ECO:0000313" key="11">
    <source>
        <dbReference type="Proteomes" id="UP000179807"/>
    </source>
</evidence>
<comment type="catalytic activity">
    <reaction evidence="8">
        <text>L-cysteinyl-[protein] + hexadecanoyl-CoA = S-hexadecanoyl-L-cysteinyl-[protein] + CoA</text>
        <dbReference type="Rhea" id="RHEA:36683"/>
        <dbReference type="Rhea" id="RHEA-COMP:10131"/>
        <dbReference type="Rhea" id="RHEA-COMP:11032"/>
        <dbReference type="ChEBI" id="CHEBI:29950"/>
        <dbReference type="ChEBI" id="CHEBI:57287"/>
        <dbReference type="ChEBI" id="CHEBI:57379"/>
        <dbReference type="ChEBI" id="CHEBI:74151"/>
        <dbReference type="EC" id="2.3.1.225"/>
    </reaction>
</comment>
<dbReference type="RefSeq" id="XP_068351644.1">
    <property type="nucleotide sequence ID" value="XM_068510014.1"/>
</dbReference>
<keyword evidence="11" id="KW-1185">Reference proteome</keyword>
<evidence type="ECO:0000256" key="3">
    <source>
        <dbReference type="ARBA" id="ARBA00022692"/>
    </source>
</evidence>
<dbReference type="GO" id="GO:0019706">
    <property type="term" value="F:protein-cysteine S-palmitoyltransferase activity"/>
    <property type="evidence" value="ECO:0007669"/>
    <property type="project" value="UniProtKB-EC"/>
</dbReference>
<keyword evidence="2 8" id="KW-0808">Transferase</keyword>
<dbReference type="GO" id="GO:0006612">
    <property type="term" value="P:protein targeting to membrane"/>
    <property type="evidence" value="ECO:0007669"/>
    <property type="project" value="TreeGrafter"/>
</dbReference>
<comment type="domain">
    <text evidence="8">The DHHC domain is required for palmitoyltransferase activity.</text>
</comment>
<dbReference type="VEuPathDB" id="TrichDB:TRFO_35034"/>
<dbReference type="InterPro" id="IPR039859">
    <property type="entry name" value="PFA4/ZDH16/20/ERF2-like"/>
</dbReference>
<dbReference type="GeneID" id="94844718"/>
<feature type="transmembrane region" description="Helical" evidence="8">
    <location>
        <begin position="14"/>
        <end position="35"/>
    </location>
</feature>
<evidence type="ECO:0000256" key="5">
    <source>
        <dbReference type="ARBA" id="ARBA00023136"/>
    </source>
</evidence>
<evidence type="ECO:0000256" key="6">
    <source>
        <dbReference type="ARBA" id="ARBA00023315"/>
    </source>
</evidence>
<accession>A0A1J4JLT0</accession>
<keyword evidence="6 8" id="KW-0012">Acyltransferase</keyword>
<evidence type="ECO:0000256" key="7">
    <source>
        <dbReference type="ARBA" id="ARBA00038298"/>
    </source>
</evidence>
<dbReference type="GO" id="GO:0005783">
    <property type="term" value="C:endoplasmic reticulum"/>
    <property type="evidence" value="ECO:0007669"/>
    <property type="project" value="TreeGrafter"/>
</dbReference>
<keyword evidence="4 8" id="KW-1133">Transmembrane helix</keyword>
<dbReference type="Pfam" id="PF01529">
    <property type="entry name" value="DHHC"/>
    <property type="match status" value="1"/>
</dbReference>
<dbReference type="PANTHER" id="PTHR22883">
    <property type="entry name" value="ZINC FINGER DHHC DOMAIN CONTAINING PROTEIN"/>
    <property type="match status" value="1"/>
</dbReference>
<reference evidence="10" key="1">
    <citation type="submission" date="2016-10" db="EMBL/GenBank/DDBJ databases">
        <authorList>
            <person name="Benchimol M."/>
            <person name="Almeida L.G."/>
            <person name="Vasconcelos A.T."/>
            <person name="Perreira-Neves A."/>
            <person name="Rosa I.A."/>
            <person name="Tasca T."/>
            <person name="Bogo M.R."/>
            <person name="de Souza W."/>
        </authorList>
    </citation>
    <scope>NUCLEOTIDE SEQUENCE [LARGE SCALE GENOMIC DNA]</scope>
    <source>
        <strain evidence="10">K</strain>
    </source>
</reference>
<keyword evidence="3 8" id="KW-0812">Transmembrane</keyword>
<evidence type="ECO:0000259" key="9">
    <source>
        <dbReference type="Pfam" id="PF01529"/>
    </source>
</evidence>
<dbReference type="GO" id="GO:0005794">
    <property type="term" value="C:Golgi apparatus"/>
    <property type="evidence" value="ECO:0007669"/>
    <property type="project" value="TreeGrafter"/>
</dbReference>
<dbReference type="OrthoDB" id="331948at2759"/>
<keyword evidence="5 8" id="KW-0472">Membrane</keyword>
<comment type="similarity">
    <text evidence="7">Belongs to the DHHC palmitoyltransferase family. PFA5 subfamily.</text>
</comment>
<comment type="subcellular location">
    <subcellularLocation>
        <location evidence="1">Membrane</location>
        <topology evidence="1">Multi-pass membrane protein</topology>
    </subcellularLocation>
</comment>
<gene>
    <name evidence="10" type="ORF">TRFO_35034</name>
</gene>
<dbReference type="PANTHER" id="PTHR22883:SF23">
    <property type="entry name" value="PALMITOYLTRANSFERASE ZDHHC6"/>
    <property type="match status" value="1"/>
</dbReference>
<organism evidence="10 11">
    <name type="scientific">Tritrichomonas foetus</name>
    <dbReference type="NCBI Taxonomy" id="1144522"/>
    <lineage>
        <taxon>Eukaryota</taxon>
        <taxon>Metamonada</taxon>
        <taxon>Parabasalia</taxon>
        <taxon>Tritrichomonadida</taxon>
        <taxon>Tritrichomonadidae</taxon>
        <taxon>Tritrichomonas</taxon>
    </lineage>
</organism>
<feature type="transmembrane region" description="Helical" evidence="8">
    <location>
        <begin position="148"/>
        <end position="171"/>
    </location>
</feature>